<evidence type="ECO:0000256" key="3">
    <source>
        <dbReference type="ARBA" id="ARBA00023295"/>
    </source>
</evidence>
<evidence type="ECO:0000256" key="2">
    <source>
        <dbReference type="ARBA" id="ARBA00022801"/>
    </source>
</evidence>
<feature type="active site" description="Proton acceptor" evidence="4">
    <location>
        <position position="46"/>
    </location>
</feature>
<feature type="active site" description="Proton donor" evidence="4">
    <location>
        <position position="234"/>
    </location>
</feature>
<protein>
    <recommendedName>
        <fullName evidence="10">Glycoside hydrolase family 43 protein</fullName>
    </recommendedName>
</protein>
<dbReference type="Gene3D" id="2.115.10.20">
    <property type="entry name" value="Glycosyl hydrolase domain, family 43"/>
    <property type="match status" value="1"/>
</dbReference>
<reference evidence="8" key="2">
    <citation type="journal article" date="2022" name="Microb. Genom.">
        <title>A chromosome-scale genome assembly of the tomato pathogen Cladosporium fulvum reveals a compartmentalized genome architecture and the presence of a dispensable chromosome.</title>
        <authorList>
            <person name="Zaccaron A.Z."/>
            <person name="Chen L.H."/>
            <person name="Samaras A."/>
            <person name="Stergiopoulos I."/>
        </authorList>
    </citation>
    <scope>NUCLEOTIDE SEQUENCE</scope>
    <source>
        <strain evidence="8">Race5_Kim</strain>
    </source>
</reference>
<gene>
    <name evidence="8" type="ORF">CLAFUR5_12652</name>
</gene>
<dbReference type="GeneID" id="71992530"/>
<accession>A0A9Q8UV15</accession>
<dbReference type="OMA" id="GENTWAP"/>
<dbReference type="Proteomes" id="UP000756132">
    <property type="component" value="Chromosome 11"/>
</dbReference>
<keyword evidence="3 6" id="KW-0326">Glycosidase</keyword>
<dbReference type="GO" id="GO:0005975">
    <property type="term" value="P:carbohydrate metabolic process"/>
    <property type="evidence" value="ECO:0007669"/>
    <property type="project" value="InterPro"/>
</dbReference>
<feature type="chain" id="PRO_5040319571" description="Glycoside hydrolase family 43 protein" evidence="7">
    <location>
        <begin position="23"/>
        <end position="334"/>
    </location>
</feature>
<comment type="similarity">
    <text evidence="1 6">Belongs to the glycosyl hydrolase 43 family.</text>
</comment>
<dbReference type="RefSeq" id="XP_047767733.1">
    <property type="nucleotide sequence ID" value="XM_047911800.1"/>
</dbReference>
<keyword evidence="7" id="KW-0732">Signal</keyword>
<dbReference type="GO" id="GO:0004553">
    <property type="term" value="F:hydrolase activity, hydrolyzing O-glycosyl compounds"/>
    <property type="evidence" value="ECO:0007669"/>
    <property type="project" value="InterPro"/>
</dbReference>
<feature type="site" description="Important for catalytic activity, responsible for pKa modulation of the active site Glu and correct orientation of both the proton donor and substrate" evidence="5">
    <location>
        <position position="163"/>
    </location>
</feature>
<reference evidence="8" key="1">
    <citation type="submission" date="2021-12" db="EMBL/GenBank/DDBJ databases">
        <authorList>
            <person name="Zaccaron A."/>
            <person name="Stergiopoulos I."/>
        </authorList>
    </citation>
    <scope>NUCLEOTIDE SEQUENCE</scope>
    <source>
        <strain evidence="8">Race5_Kim</strain>
    </source>
</reference>
<dbReference type="PANTHER" id="PTHR42812">
    <property type="entry name" value="BETA-XYLOSIDASE"/>
    <property type="match status" value="1"/>
</dbReference>
<dbReference type="KEGG" id="ffu:CLAFUR5_12652"/>
<proteinExistence type="inferred from homology"/>
<evidence type="ECO:0000256" key="1">
    <source>
        <dbReference type="ARBA" id="ARBA00009865"/>
    </source>
</evidence>
<keyword evidence="9" id="KW-1185">Reference proteome</keyword>
<evidence type="ECO:0008006" key="10">
    <source>
        <dbReference type="Google" id="ProtNLM"/>
    </source>
</evidence>
<dbReference type="PANTHER" id="PTHR42812:SF5">
    <property type="entry name" value="ENDO-ARABINASE"/>
    <property type="match status" value="1"/>
</dbReference>
<dbReference type="CDD" id="cd08999">
    <property type="entry name" value="GH43_ABN-like"/>
    <property type="match status" value="1"/>
</dbReference>
<feature type="signal peptide" evidence="7">
    <location>
        <begin position="1"/>
        <end position="22"/>
    </location>
</feature>
<evidence type="ECO:0000256" key="5">
    <source>
        <dbReference type="PIRSR" id="PIRSR606710-2"/>
    </source>
</evidence>
<dbReference type="InterPro" id="IPR023296">
    <property type="entry name" value="Glyco_hydro_beta-prop_sf"/>
</dbReference>
<name>A0A9Q8UV15_PASFU</name>
<evidence type="ECO:0000256" key="6">
    <source>
        <dbReference type="RuleBase" id="RU361187"/>
    </source>
</evidence>
<organism evidence="8 9">
    <name type="scientific">Passalora fulva</name>
    <name type="common">Tomato leaf mold</name>
    <name type="synonym">Cladosporium fulvum</name>
    <dbReference type="NCBI Taxonomy" id="5499"/>
    <lineage>
        <taxon>Eukaryota</taxon>
        <taxon>Fungi</taxon>
        <taxon>Dikarya</taxon>
        <taxon>Ascomycota</taxon>
        <taxon>Pezizomycotina</taxon>
        <taxon>Dothideomycetes</taxon>
        <taxon>Dothideomycetidae</taxon>
        <taxon>Mycosphaerellales</taxon>
        <taxon>Mycosphaerellaceae</taxon>
        <taxon>Fulvia</taxon>
    </lineage>
</organism>
<dbReference type="SUPFAM" id="SSF75005">
    <property type="entry name" value="Arabinanase/levansucrase/invertase"/>
    <property type="match status" value="1"/>
</dbReference>
<keyword evidence="2 6" id="KW-0378">Hydrolase</keyword>
<dbReference type="InterPro" id="IPR051795">
    <property type="entry name" value="Glycosyl_Hydrlase_43"/>
</dbReference>
<dbReference type="OrthoDB" id="3879658at2759"/>
<dbReference type="AlphaFoldDB" id="A0A9Q8UV15"/>
<evidence type="ECO:0000256" key="7">
    <source>
        <dbReference type="SAM" id="SignalP"/>
    </source>
</evidence>
<dbReference type="InterPro" id="IPR006710">
    <property type="entry name" value="Glyco_hydro_43"/>
</dbReference>
<dbReference type="Pfam" id="PF04616">
    <property type="entry name" value="Glyco_hydro_43"/>
    <property type="match status" value="1"/>
</dbReference>
<evidence type="ECO:0000313" key="8">
    <source>
        <dbReference type="EMBL" id="UJO23367.1"/>
    </source>
</evidence>
<sequence length="334" mass="35323">MHLSYSYQLSLGIALLPYAAEAAPTSARLSKRAPTYDVLRGSDFPDPSIINVDGISRAFGTGIRGIQVPYTSNPDFNNPSGWSAPVESFPVGNQPGWAKANTVWAPDVERLADGTFVMYYSPEVTEGGLHCVGVARSGNVEGPYTDGSTEPWVCPREQGGAIDASGFVDGDGKRYVLYKIDGPAVTGGGYCASPNNKPSTPILLQEVQEDGYTKIGGATEIWNNGGEVDHYQTEAPIIVKGDDGTYFLFYSTGCYTDASYTTSYVTSQSIAGPYGNPQVLLKNGDYGLFGPGGADITLSGGQMVFHSLINNDINQGRAMSTATLTLSGNSASIN</sequence>
<evidence type="ECO:0000313" key="9">
    <source>
        <dbReference type="Proteomes" id="UP000756132"/>
    </source>
</evidence>
<evidence type="ECO:0000256" key="4">
    <source>
        <dbReference type="PIRSR" id="PIRSR606710-1"/>
    </source>
</evidence>
<dbReference type="EMBL" id="CP090173">
    <property type="protein sequence ID" value="UJO23367.1"/>
    <property type="molecule type" value="Genomic_DNA"/>
</dbReference>